<name>A0ABS1KIN7_9FLAO</name>
<evidence type="ECO:0000313" key="3">
    <source>
        <dbReference type="Proteomes" id="UP000603728"/>
    </source>
</evidence>
<reference evidence="2 3" key="1">
    <citation type="submission" date="2021-01" db="EMBL/GenBank/DDBJ databases">
        <title>Genome seq and assembly of Flavobacterium sp. GN10.</title>
        <authorList>
            <person name="Chhetri G."/>
        </authorList>
    </citation>
    <scope>NUCLEOTIDE SEQUENCE [LARGE SCALE GENOMIC DNA]</scope>
    <source>
        <strain evidence="2 3">GN10</strain>
    </source>
</reference>
<keyword evidence="3" id="KW-1185">Reference proteome</keyword>
<proteinExistence type="predicted"/>
<evidence type="ECO:0000313" key="2">
    <source>
        <dbReference type="EMBL" id="MBL0739067.1"/>
    </source>
</evidence>
<dbReference type="Proteomes" id="UP000603728">
    <property type="component" value="Unassembled WGS sequence"/>
</dbReference>
<dbReference type="EMBL" id="JAERSF010000004">
    <property type="protein sequence ID" value="MBL0739067.1"/>
    <property type="molecule type" value="Genomic_DNA"/>
</dbReference>
<sequence length="164" mass="18412">MKRILLSLFACMVFAFVNAQDNHFKVGAHVGLPIGKSYDLFDMNLGIDVAYLWSINDKFSAGVTSGYTMYTSKTYIGQFGRMQRTTNQNFVPVAGTAQYSLSENWFLGADLGFAINVYGDLDRGVLYQPKFGYQTKKIELFAAYKGIADEYTVSSLNLGFNYKF</sequence>
<organism evidence="2 3">
    <name type="scientific">Flavobacterium tagetis</name>
    <dbReference type="NCBI Taxonomy" id="2801336"/>
    <lineage>
        <taxon>Bacteria</taxon>
        <taxon>Pseudomonadati</taxon>
        <taxon>Bacteroidota</taxon>
        <taxon>Flavobacteriia</taxon>
        <taxon>Flavobacteriales</taxon>
        <taxon>Flavobacteriaceae</taxon>
        <taxon>Flavobacterium</taxon>
    </lineage>
</organism>
<evidence type="ECO:0000256" key="1">
    <source>
        <dbReference type="SAM" id="SignalP"/>
    </source>
</evidence>
<dbReference type="RefSeq" id="WP_202006042.1">
    <property type="nucleotide sequence ID" value="NZ_JAERSF010000004.1"/>
</dbReference>
<gene>
    <name evidence="2" type="ORF">JI750_19390</name>
</gene>
<dbReference type="SUPFAM" id="SSF56925">
    <property type="entry name" value="OMPA-like"/>
    <property type="match status" value="1"/>
</dbReference>
<accession>A0ABS1KIN7</accession>
<keyword evidence="1" id="KW-0732">Signal</keyword>
<feature type="signal peptide" evidence="1">
    <location>
        <begin position="1"/>
        <end position="19"/>
    </location>
</feature>
<protein>
    <recommendedName>
        <fullName evidence="4">Outer membrane protein beta-barrel domain-containing protein</fullName>
    </recommendedName>
</protein>
<comment type="caution">
    <text evidence="2">The sequence shown here is derived from an EMBL/GenBank/DDBJ whole genome shotgun (WGS) entry which is preliminary data.</text>
</comment>
<feature type="chain" id="PRO_5046228173" description="Outer membrane protein beta-barrel domain-containing protein" evidence="1">
    <location>
        <begin position="20"/>
        <end position="164"/>
    </location>
</feature>
<dbReference type="InterPro" id="IPR011250">
    <property type="entry name" value="OMP/PagP_B-barrel"/>
</dbReference>
<evidence type="ECO:0008006" key="4">
    <source>
        <dbReference type="Google" id="ProtNLM"/>
    </source>
</evidence>